<dbReference type="Pfam" id="PF14165">
    <property type="entry name" value="YtzH"/>
    <property type="match status" value="1"/>
</dbReference>
<proteinExistence type="predicted"/>
<evidence type="ECO:0000313" key="1">
    <source>
        <dbReference type="EMBL" id="APH04039.1"/>
    </source>
</evidence>
<dbReference type="AlphaFoldDB" id="A0A1L3MNX7"/>
<evidence type="ECO:0000313" key="2">
    <source>
        <dbReference type="Proteomes" id="UP000181936"/>
    </source>
</evidence>
<dbReference type="STRING" id="1547283.A9C19_04415"/>
<reference evidence="1 2" key="1">
    <citation type="journal article" date="2016" name="Sci. Rep.">
        <title>Complete genome sequence and transcriptomic analysis of a novel marine strain Bacillus weihaiensis reveals the mechanism of brown algae degradation.</title>
        <authorList>
            <person name="Zhu Y."/>
            <person name="Chen P."/>
            <person name="Bao Y."/>
            <person name="Men Y."/>
            <person name="Zeng Y."/>
            <person name="Yang J."/>
            <person name="Sun J."/>
            <person name="Sun Y."/>
        </authorList>
    </citation>
    <scope>NUCLEOTIDE SEQUENCE [LARGE SCALE GENOMIC DNA]</scope>
    <source>
        <strain evidence="1 2">Alg07</strain>
    </source>
</reference>
<dbReference type="KEGG" id="bwh:A9C19_04415"/>
<dbReference type="Proteomes" id="UP000181936">
    <property type="component" value="Chromosome"/>
</dbReference>
<accession>A0A1L3MNX7</accession>
<evidence type="ECO:0008006" key="3">
    <source>
        <dbReference type="Google" id="ProtNLM"/>
    </source>
</evidence>
<gene>
    <name evidence="1" type="ORF">A9C19_04415</name>
</gene>
<organism evidence="1 2">
    <name type="scientific">Bacillus weihaiensis</name>
    <dbReference type="NCBI Taxonomy" id="1547283"/>
    <lineage>
        <taxon>Bacteria</taxon>
        <taxon>Bacillati</taxon>
        <taxon>Bacillota</taxon>
        <taxon>Bacilli</taxon>
        <taxon>Bacillales</taxon>
        <taxon>Bacillaceae</taxon>
        <taxon>Bacillus</taxon>
    </lineage>
</organism>
<dbReference type="InterPro" id="IPR025547">
    <property type="entry name" value="YtzH"/>
</dbReference>
<sequence length="92" mass="10647">MPIQYQDQLNLLKDILTEHQADCCGTVAECEQLERVIKSLMMNDQANQNIKDVLQNVYSYSQAGVNTKELNEHIQAHQHQLTNWIDEINTFS</sequence>
<keyword evidence="2" id="KW-1185">Reference proteome</keyword>
<dbReference type="RefSeq" id="WP_072578833.1">
    <property type="nucleotide sequence ID" value="NZ_CP016020.1"/>
</dbReference>
<protein>
    <recommendedName>
        <fullName evidence="3">YtzH-like protein</fullName>
    </recommendedName>
</protein>
<dbReference type="EMBL" id="CP016020">
    <property type="protein sequence ID" value="APH04039.1"/>
    <property type="molecule type" value="Genomic_DNA"/>
</dbReference>
<name>A0A1L3MNX7_9BACI</name>
<dbReference type="OrthoDB" id="2968867at2"/>